<proteinExistence type="predicted"/>
<sequence length="60" mass="6851">MGFLVATGKIDTLGRIRTRKSSLDIEAVYPLAYEGKIKKRARALNNLYFLFLVSENIIVY</sequence>
<evidence type="ECO:0000313" key="2">
    <source>
        <dbReference type="Proteomes" id="UP000177943"/>
    </source>
</evidence>
<comment type="caution">
    <text evidence="1">The sequence shown here is derived from an EMBL/GenBank/DDBJ whole genome shotgun (WGS) entry which is preliminary data.</text>
</comment>
<evidence type="ECO:0000313" key="1">
    <source>
        <dbReference type="EMBL" id="OHA25795.1"/>
    </source>
</evidence>
<dbReference type="Proteomes" id="UP000177943">
    <property type="component" value="Unassembled WGS sequence"/>
</dbReference>
<dbReference type="EMBL" id="MHRP01000043">
    <property type="protein sequence ID" value="OHA25795.1"/>
    <property type="molecule type" value="Genomic_DNA"/>
</dbReference>
<protein>
    <submittedName>
        <fullName evidence="1">Uncharacterized protein</fullName>
    </submittedName>
</protein>
<name>A0A1G2MPI0_9BACT</name>
<organism evidence="1 2">
    <name type="scientific">Candidatus Taylorbacteria bacterium RIFCSPHIGHO2_02_FULL_45_35</name>
    <dbReference type="NCBI Taxonomy" id="1802311"/>
    <lineage>
        <taxon>Bacteria</taxon>
        <taxon>Candidatus Tayloriibacteriota</taxon>
    </lineage>
</organism>
<reference evidence="1 2" key="1">
    <citation type="journal article" date="2016" name="Nat. Commun.">
        <title>Thousands of microbial genomes shed light on interconnected biogeochemical processes in an aquifer system.</title>
        <authorList>
            <person name="Anantharaman K."/>
            <person name="Brown C.T."/>
            <person name="Hug L.A."/>
            <person name="Sharon I."/>
            <person name="Castelle C.J."/>
            <person name="Probst A.J."/>
            <person name="Thomas B.C."/>
            <person name="Singh A."/>
            <person name="Wilkins M.J."/>
            <person name="Karaoz U."/>
            <person name="Brodie E.L."/>
            <person name="Williams K.H."/>
            <person name="Hubbard S.S."/>
            <person name="Banfield J.F."/>
        </authorList>
    </citation>
    <scope>NUCLEOTIDE SEQUENCE [LARGE SCALE GENOMIC DNA]</scope>
</reference>
<gene>
    <name evidence="1" type="ORF">A3D56_00880</name>
</gene>
<dbReference type="AlphaFoldDB" id="A0A1G2MPI0"/>
<accession>A0A1G2MPI0</accession>